<evidence type="ECO:0000313" key="3">
    <source>
        <dbReference type="Proteomes" id="UP000192247"/>
    </source>
</evidence>
<feature type="compositionally biased region" description="Basic residues" evidence="1">
    <location>
        <begin position="62"/>
        <end position="71"/>
    </location>
</feature>
<dbReference type="Proteomes" id="UP000192247">
    <property type="component" value="Unassembled WGS sequence"/>
</dbReference>
<keyword evidence="3" id="KW-1185">Reference proteome</keyword>
<sequence length="225" mass="22644">MARPQVPSIVVGIAPLSELVTVDGEDDHQLEAENGGAGGCGGPSGPGTPVGSGAPDDDSSKSRLRRPRLKSQRSLGREAELRDERSLKEAPKQHSRGTVHKHTLKVLGRSHARDETSPPPEEPPLVKLRATRSEDNACISASCSSPSACSGSWPTQTQSMGGCPAAVTPVLTPLSATASPAMPPVAGPTPLGPTAVVQPGVGVGAVGPIGMGVNVAGLSAVALGT</sequence>
<proteinExistence type="predicted"/>
<feature type="compositionally biased region" description="Basic residues" evidence="1">
    <location>
        <begin position="93"/>
        <end position="110"/>
    </location>
</feature>
<gene>
    <name evidence="2" type="ORF">BIW11_10460</name>
</gene>
<feature type="region of interest" description="Disordered" evidence="1">
    <location>
        <begin position="22"/>
        <end position="126"/>
    </location>
</feature>
<dbReference type="EMBL" id="MNPL01012003">
    <property type="protein sequence ID" value="OQR72328.1"/>
    <property type="molecule type" value="Genomic_DNA"/>
</dbReference>
<protein>
    <submittedName>
        <fullName evidence="2">Uncharacterized protein</fullName>
    </submittedName>
</protein>
<feature type="compositionally biased region" description="Basic and acidic residues" evidence="1">
    <location>
        <begin position="75"/>
        <end position="92"/>
    </location>
</feature>
<accession>A0A1V9XG26</accession>
<organism evidence="2 3">
    <name type="scientific">Tropilaelaps mercedesae</name>
    <dbReference type="NCBI Taxonomy" id="418985"/>
    <lineage>
        <taxon>Eukaryota</taxon>
        <taxon>Metazoa</taxon>
        <taxon>Ecdysozoa</taxon>
        <taxon>Arthropoda</taxon>
        <taxon>Chelicerata</taxon>
        <taxon>Arachnida</taxon>
        <taxon>Acari</taxon>
        <taxon>Parasitiformes</taxon>
        <taxon>Mesostigmata</taxon>
        <taxon>Gamasina</taxon>
        <taxon>Dermanyssoidea</taxon>
        <taxon>Laelapidae</taxon>
        <taxon>Tropilaelaps</taxon>
    </lineage>
</organism>
<dbReference type="AlphaFoldDB" id="A0A1V9XG26"/>
<feature type="non-terminal residue" evidence="2">
    <location>
        <position position="225"/>
    </location>
</feature>
<dbReference type="InParanoid" id="A0A1V9XG26"/>
<name>A0A1V9XG26_9ACAR</name>
<reference evidence="2 3" key="1">
    <citation type="journal article" date="2017" name="Gigascience">
        <title>Draft genome of the honey bee ectoparasitic mite, Tropilaelaps mercedesae, is shaped by the parasitic life history.</title>
        <authorList>
            <person name="Dong X."/>
            <person name="Armstrong S.D."/>
            <person name="Xia D."/>
            <person name="Makepeace B.L."/>
            <person name="Darby A.C."/>
            <person name="Kadowaki T."/>
        </authorList>
    </citation>
    <scope>NUCLEOTIDE SEQUENCE [LARGE SCALE GENOMIC DNA]</scope>
    <source>
        <strain evidence="2">Wuxi-XJTLU</strain>
    </source>
</reference>
<evidence type="ECO:0000313" key="2">
    <source>
        <dbReference type="EMBL" id="OQR72328.1"/>
    </source>
</evidence>
<evidence type="ECO:0000256" key="1">
    <source>
        <dbReference type="SAM" id="MobiDB-lite"/>
    </source>
</evidence>
<feature type="compositionally biased region" description="Gly residues" evidence="1">
    <location>
        <begin position="35"/>
        <end position="50"/>
    </location>
</feature>
<comment type="caution">
    <text evidence="2">The sequence shown here is derived from an EMBL/GenBank/DDBJ whole genome shotgun (WGS) entry which is preliminary data.</text>
</comment>